<dbReference type="Pfam" id="PF13837">
    <property type="entry name" value="Myb_DNA-bind_4"/>
    <property type="match status" value="1"/>
</dbReference>
<organism evidence="3 4">
    <name type="scientific">Rhizophagus irregularis</name>
    <dbReference type="NCBI Taxonomy" id="588596"/>
    <lineage>
        <taxon>Eukaryota</taxon>
        <taxon>Fungi</taxon>
        <taxon>Fungi incertae sedis</taxon>
        <taxon>Mucoromycota</taxon>
        <taxon>Glomeromycotina</taxon>
        <taxon>Glomeromycetes</taxon>
        <taxon>Glomerales</taxon>
        <taxon>Glomeraceae</taxon>
        <taxon>Rhizophagus</taxon>
    </lineage>
</organism>
<dbReference type="OrthoDB" id="2377626at2759"/>
<dbReference type="VEuPathDB" id="FungiDB:RhiirA1_394464"/>
<evidence type="ECO:0000313" key="4">
    <source>
        <dbReference type="Proteomes" id="UP000234323"/>
    </source>
</evidence>
<dbReference type="EMBL" id="LLXI01001429">
    <property type="protein sequence ID" value="PKY53623.1"/>
    <property type="molecule type" value="Genomic_DNA"/>
</dbReference>
<sequence length="324" mass="37948">MPPKKRTKTTFKNFVPTTHFSPFNNLTNNLSLQQHQNSTTLPFAENETINHIDPLTPNEVRYPVYMDPLNDTTRYPITLQPSQPSLITHHVTHNQENQSPFNSVAINNQSPIQSTSTFINFNTPKSTNRWTTSETRMLIEEVRMQWQALQQVKDPREKGQIWDKIITNIQKSDMASPSLKERTKTSVQQKWDALLQKFRDIKDKIESTGGEATQNDWEFFKDMDSFLRKDPSIVAPITSDSIYGIKRKEQKNAEEQVEENDSRQQKKARSEEKKTNIEEIRTLIKEQTDTIAEIMKEQYIHASEVQQKQHNEQMELFKMFLTKF</sequence>
<dbReference type="InterPro" id="IPR044822">
    <property type="entry name" value="Myb_DNA-bind_4"/>
</dbReference>
<keyword evidence="4" id="KW-1185">Reference proteome</keyword>
<accession>A0A2I1H428</accession>
<dbReference type="VEuPathDB" id="FungiDB:FUN_000195"/>
<dbReference type="VEuPathDB" id="FungiDB:RhiirFUN_000801"/>
<evidence type="ECO:0000313" key="3">
    <source>
        <dbReference type="EMBL" id="PKY53623.1"/>
    </source>
</evidence>
<dbReference type="PROSITE" id="PS50090">
    <property type="entry name" value="MYB_LIKE"/>
    <property type="match status" value="1"/>
</dbReference>
<reference evidence="3 4" key="1">
    <citation type="submission" date="2015-10" db="EMBL/GenBank/DDBJ databases">
        <title>Genome analyses suggest a sexual origin of heterokaryosis in a supposedly ancient asexual fungus.</title>
        <authorList>
            <person name="Ropars J."/>
            <person name="Sedzielewska K."/>
            <person name="Noel J."/>
            <person name="Charron P."/>
            <person name="Farinelli L."/>
            <person name="Marton T."/>
            <person name="Kruger M."/>
            <person name="Pelin A."/>
            <person name="Brachmann A."/>
            <person name="Corradi N."/>
        </authorList>
    </citation>
    <scope>NUCLEOTIDE SEQUENCE [LARGE SCALE GENOMIC DNA]</scope>
    <source>
        <strain evidence="3 4">A4</strain>
    </source>
</reference>
<feature type="region of interest" description="Disordered" evidence="1">
    <location>
        <begin position="250"/>
        <end position="274"/>
    </location>
</feature>
<proteinExistence type="predicted"/>
<dbReference type="PANTHER" id="PTHR47595:SF1">
    <property type="entry name" value="MYB_SANT-LIKE DNA-BINDING DOMAIN-CONTAINING PROTEIN"/>
    <property type="match status" value="1"/>
</dbReference>
<dbReference type="PANTHER" id="PTHR47595">
    <property type="entry name" value="HEAT SHOCK 70 KDA PROTEIN 14"/>
    <property type="match status" value="1"/>
</dbReference>
<evidence type="ECO:0000259" key="2">
    <source>
        <dbReference type="PROSITE" id="PS50090"/>
    </source>
</evidence>
<evidence type="ECO:0000256" key="1">
    <source>
        <dbReference type="SAM" id="MobiDB-lite"/>
    </source>
</evidence>
<dbReference type="InterPro" id="IPR001005">
    <property type="entry name" value="SANT/Myb"/>
</dbReference>
<name>A0A2I1H428_9GLOM</name>
<protein>
    <recommendedName>
        <fullName evidence="2">Myb-like domain-containing protein</fullName>
    </recommendedName>
</protein>
<comment type="caution">
    <text evidence="3">The sequence shown here is derived from an EMBL/GenBank/DDBJ whole genome shotgun (WGS) entry which is preliminary data.</text>
</comment>
<gene>
    <name evidence="3" type="ORF">RhiirA4_547746</name>
</gene>
<dbReference type="AlphaFoldDB" id="A0A2I1H428"/>
<feature type="domain" description="Myb-like" evidence="2">
    <location>
        <begin position="122"/>
        <end position="195"/>
    </location>
</feature>
<dbReference type="Proteomes" id="UP000234323">
    <property type="component" value="Unassembled WGS sequence"/>
</dbReference>